<comment type="caution">
    <text evidence="2">The sequence shown here is derived from an EMBL/GenBank/DDBJ whole genome shotgun (WGS) entry which is preliminary data.</text>
</comment>
<dbReference type="SUPFAM" id="SSF100950">
    <property type="entry name" value="NagB/RpiA/CoA transferase-like"/>
    <property type="match status" value="1"/>
</dbReference>
<dbReference type="Proteomes" id="UP000034952">
    <property type="component" value="Unassembled WGS sequence"/>
</dbReference>
<dbReference type="EMBL" id="LBPY01000002">
    <property type="protein sequence ID" value="KKP66863.1"/>
    <property type="molecule type" value="Genomic_DNA"/>
</dbReference>
<evidence type="ECO:0000259" key="1">
    <source>
        <dbReference type="Pfam" id="PF01182"/>
    </source>
</evidence>
<name>A0A0G0BBJ9_9BACT</name>
<dbReference type="InterPro" id="IPR037171">
    <property type="entry name" value="NagB/RpiA_transferase-like"/>
</dbReference>
<dbReference type="GO" id="GO:0005975">
    <property type="term" value="P:carbohydrate metabolic process"/>
    <property type="evidence" value="ECO:0007669"/>
    <property type="project" value="InterPro"/>
</dbReference>
<proteinExistence type="predicted"/>
<dbReference type="Gene3D" id="3.40.50.1360">
    <property type="match status" value="1"/>
</dbReference>
<dbReference type="AlphaFoldDB" id="A0A0G0BBJ9"/>
<sequence length="221" mass="24751">MNLNIKTTKDMKEVADFVASSINKKLEEGKKVLWFVSGGSAIPMEVLVAKKIKEKLSDNLVVALVDERYGPVGHPDSNWFKLEIAGFKIKGAKMIPILINKNMKETIEKTKDIMTHELNKAKYKIGIFGIGIDGHTAGILPHTIALKSNDIICTYDTDLHSRITITPKTIEKLDEAILYAMGESKWASIELLKKDISIEDEPAQILKKVPLLTIFTDYKKI</sequence>
<evidence type="ECO:0000313" key="2">
    <source>
        <dbReference type="EMBL" id="KKP66863.1"/>
    </source>
</evidence>
<gene>
    <name evidence="2" type="ORF">UR64_C0002G0079</name>
</gene>
<accession>A0A0G0BBJ9</accession>
<protein>
    <recommendedName>
        <fullName evidence="1">Glucosamine/galactosamine-6-phosphate isomerase domain-containing protein</fullName>
    </recommendedName>
</protein>
<evidence type="ECO:0000313" key="3">
    <source>
        <dbReference type="Proteomes" id="UP000034952"/>
    </source>
</evidence>
<dbReference type="Pfam" id="PF01182">
    <property type="entry name" value="Glucosamine_iso"/>
    <property type="match status" value="1"/>
</dbReference>
<organism evidence="2 3">
    <name type="scientific">Candidatus Nomurabacteria bacterium GW2011_GWE1_35_16</name>
    <dbReference type="NCBI Taxonomy" id="1618761"/>
    <lineage>
        <taxon>Bacteria</taxon>
        <taxon>Candidatus Nomuraibacteriota</taxon>
    </lineage>
</organism>
<feature type="domain" description="Glucosamine/galactosamine-6-phosphate isomerase" evidence="1">
    <location>
        <begin position="11"/>
        <end position="207"/>
    </location>
</feature>
<dbReference type="InterPro" id="IPR006148">
    <property type="entry name" value="Glc/Gal-6P_isomerase"/>
</dbReference>
<reference evidence="2 3" key="1">
    <citation type="journal article" date="2015" name="Nature">
        <title>rRNA introns, odd ribosomes, and small enigmatic genomes across a large radiation of phyla.</title>
        <authorList>
            <person name="Brown C.T."/>
            <person name="Hug L.A."/>
            <person name="Thomas B.C."/>
            <person name="Sharon I."/>
            <person name="Castelle C.J."/>
            <person name="Singh A."/>
            <person name="Wilkins M.J."/>
            <person name="Williams K.H."/>
            <person name="Banfield J.F."/>
        </authorList>
    </citation>
    <scope>NUCLEOTIDE SEQUENCE [LARGE SCALE GENOMIC DNA]</scope>
</reference>